<feature type="compositionally biased region" description="Basic and acidic residues" evidence="1">
    <location>
        <begin position="568"/>
        <end position="582"/>
    </location>
</feature>
<keyword evidence="3" id="KW-1185">Reference proteome</keyword>
<proteinExistence type="predicted"/>
<comment type="caution">
    <text evidence="2">The sequence shown here is derived from an EMBL/GenBank/DDBJ whole genome shotgun (WGS) entry which is preliminary data.</text>
</comment>
<sequence>MTAVAVSSGVENELARNYGFDITMPDGNVGLPSAAHREYMERCSFIYREFVENMSVHMKTEKELRKTLRAMHQEKMRNLKFSLYRCDSADPFSRKAVPSESTAILESRGNTPWGLDVIPDEDQAGMRPHTAPVKNVKGTDVPNVRPKTACDAYRATANDDDDDDGEDSDDNLSQISTGTKSTVVGIMDKELELSSARKITVGTHSFLKISHGKVRAKLKSKEGRYLVKPIRVSDTDIEAAASETTAYDPMSIKNRYDPSKERLALVRRITSFQSPTIASDMKINNRVPIQKSLKGIAAKRTTVSEIYENARDRRARHFRIVPSTPMAKAVFAPDQTDAKSKWKTAIQRQLKLSNEGPQRPFSIASHIPETAVTHARTGAAFHAFTSQKSLEEKMKMKDFAEKAFLSIFRDIVDPKPQSSKVAFAQADPVNPQTSPTFPDGVPTTPVRRFLNNLDNADGKKASQTPRILTPDEQVSHFEDSTSDNVFPIRSDKTNKQLNINKLEHSISNGPHLLTIVNVAKMSKQSERPVSRADRTSTSTPLGRERPVSVSSIGTSASKLRVLRLGHNNSHDTDQGKQLKHQSEPFTGVASPGKMESRLDTVKVVKQQMRLDKALDERMTVWRRRMASKSIALDTRHRSNFKRTKSAF</sequence>
<reference evidence="2" key="2">
    <citation type="submission" date="2020-11" db="EMBL/GenBank/DDBJ databases">
        <authorList>
            <person name="McCartney M.A."/>
            <person name="Auch B."/>
            <person name="Kono T."/>
            <person name="Mallez S."/>
            <person name="Becker A."/>
            <person name="Gohl D.M."/>
            <person name="Silverstein K.A.T."/>
            <person name="Koren S."/>
            <person name="Bechman K.B."/>
            <person name="Herman A."/>
            <person name="Abrahante J.E."/>
            <person name="Garbe J."/>
        </authorList>
    </citation>
    <scope>NUCLEOTIDE SEQUENCE</scope>
    <source>
        <strain evidence="2">Duluth1</strain>
        <tissue evidence="2">Whole animal</tissue>
    </source>
</reference>
<feature type="compositionally biased region" description="Basic and acidic residues" evidence="1">
    <location>
        <begin position="523"/>
        <end position="534"/>
    </location>
</feature>
<feature type="compositionally biased region" description="Acidic residues" evidence="1">
    <location>
        <begin position="158"/>
        <end position="170"/>
    </location>
</feature>
<reference evidence="2" key="1">
    <citation type="journal article" date="2019" name="bioRxiv">
        <title>The Genome of the Zebra Mussel, Dreissena polymorpha: A Resource for Invasive Species Research.</title>
        <authorList>
            <person name="McCartney M.A."/>
            <person name="Auch B."/>
            <person name="Kono T."/>
            <person name="Mallez S."/>
            <person name="Zhang Y."/>
            <person name="Obille A."/>
            <person name="Becker A."/>
            <person name="Abrahante J.E."/>
            <person name="Garbe J."/>
            <person name="Badalamenti J.P."/>
            <person name="Herman A."/>
            <person name="Mangelson H."/>
            <person name="Liachko I."/>
            <person name="Sullivan S."/>
            <person name="Sone E.D."/>
            <person name="Koren S."/>
            <person name="Silverstein K.A.T."/>
            <person name="Beckman K.B."/>
            <person name="Gohl D.M."/>
        </authorList>
    </citation>
    <scope>NUCLEOTIDE SEQUENCE</scope>
    <source>
        <strain evidence="2">Duluth1</strain>
        <tissue evidence="2">Whole animal</tissue>
    </source>
</reference>
<organism evidence="2 3">
    <name type="scientific">Dreissena polymorpha</name>
    <name type="common">Zebra mussel</name>
    <name type="synonym">Mytilus polymorpha</name>
    <dbReference type="NCBI Taxonomy" id="45954"/>
    <lineage>
        <taxon>Eukaryota</taxon>
        <taxon>Metazoa</taxon>
        <taxon>Spiralia</taxon>
        <taxon>Lophotrochozoa</taxon>
        <taxon>Mollusca</taxon>
        <taxon>Bivalvia</taxon>
        <taxon>Autobranchia</taxon>
        <taxon>Heteroconchia</taxon>
        <taxon>Euheterodonta</taxon>
        <taxon>Imparidentia</taxon>
        <taxon>Neoheterodontei</taxon>
        <taxon>Myida</taxon>
        <taxon>Dreissenoidea</taxon>
        <taxon>Dreissenidae</taxon>
        <taxon>Dreissena</taxon>
    </lineage>
</organism>
<feature type="region of interest" description="Disordered" evidence="1">
    <location>
        <begin position="120"/>
        <end position="176"/>
    </location>
</feature>
<dbReference type="EMBL" id="JAIWYP010000003">
    <property type="protein sequence ID" value="KAH3853306.1"/>
    <property type="molecule type" value="Genomic_DNA"/>
</dbReference>
<dbReference type="AlphaFoldDB" id="A0A9D4R350"/>
<feature type="region of interest" description="Disordered" evidence="1">
    <location>
        <begin position="567"/>
        <end position="593"/>
    </location>
</feature>
<evidence type="ECO:0000313" key="2">
    <source>
        <dbReference type="EMBL" id="KAH3853306.1"/>
    </source>
</evidence>
<accession>A0A9D4R350</accession>
<name>A0A9D4R350_DREPO</name>
<evidence type="ECO:0000313" key="3">
    <source>
        <dbReference type="Proteomes" id="UP000828390"/>
    </source>
</evidence>
<evidence type="ECO:0000256" key="1">
    <source>
        <dbReference type="SAM" id="MobiDB-lite"/>
    </source>
</evidence>
<dbReference type="Proteomes" id="UP000828390">
    <property type="component" value="Unassembled WGS sequence"/>
</dbReference>
<protein>
    <submittedName>
        <fullName evidence="2">Uncharacterized protein</fullName>
    </submittedName>
</protein>
<feature type="region of interest" description="Disordered" evidence="1">
    <location>
        <begin position="522"/>
        <end position="552"/>
    </location>
</feature>
<gene>
    <name evidence="2" type="ORF">DPMN_095828</name>
</gene>